<accession>A0A7X6L2V4</accession>
<keyword evidence="2" id="KW-1185">Reference proteome</keyword>
<dbReference type="RefSeq" id="WP_062975191.1">
    <property type="nucleotide sequence ID" value="NZ_JAAXOS010000005.1"/>
</dbReference>
<name>A0A7X6L2V4_9NOCA</name>
<protein>
    <recommendedName>
        <fullName evidence="3">WXG100 family type VII secretion target</fullName>
    </recommendedName>
</protein>
<dbReference type="SUPFAM" id="SSF140453">
    <property type="entry name" value="EsxAB dimer-like"/>
    <property type="match status" value="1"/>
</dbReference>
<dbReference type="EMBL" id="JAAXOS010000005">
    <property type="protein sequence ID" value="NKY26826.1"/>
    <property type="molecule type" value="Genomic_DNA"/>
</dbReference>
<proteinExistence type="predicted"/>
<organism evidence="1 2">
    <name type="scientific">Nocardia gamkensis</name>
    <dbReference type="NCBI Taxonomy" id="352869"/>
    <lineage>
        <taxon>Bacteria</taxon>
        <taxon>Bacillati</taxon>
        <taxon>Actinomycetota</taxon>
        <taxon>Actinomycetes</taxon>
        <taxon>Mycobacteriales</taxon>
        <taxon>Nocardiaceae</taxon>
        <taxon>Nocardia</taxon>
    </lineage>
</organism>
<comment type="caution">
    <text evidence="1">The sequence shown here is derived from an EMBL/GenBank/DDBJ whole genome shotgun (WGS) entry which is preliminary data.</text>
</comment>
<reference evidence="1 2" key="1">
    <citation type="submission" date="2020-04" db="EMBL/GenBank/DDBJ databases">
        <title>MicrobeNet Type strains.</title>
        <authorList>
            <person name="Nicholson A.C."/>
        </authorList>
    </citation>
    <scope>NUCLEOTIDE SEQUENCE [LARGE SCALE GENOMIC DNA]</scope>
    <source>
        <strain evidence="1 2">DSM 44956</strain>
    </source>
</reference>
<sequence length="104" mass="11187">MTTFRVDPDALRATRPGFTDVADKIAAAAADLRRVIEAEGECWGSDKIGQSFAKNYTPDVPKALTSVDNLGKTMTNLGESMVAIANTLQNRDQANAARIDEITT</sequence>
<dbReference type="Gene3D" id="1.10.287.1060">
    <property type="entry name" value="ESAT-6-like"/>
    <property type="match status" value="1"/>
</dbReference>
<evidence type="ECO:0000313" key="2">
    <source>
        <dbReference type="Proteomes" id="UP000540698"/>
    </source>
</evidence>
<gene>
    <name evidence="1" type="ORF">HGB38_11405</name>
</gene>
<evidence type="ECO:0008006" key="3">
    <source>
        <dbReference type="Google" id="ProtNLM"/>
    </source>
</evidence>
<dbReference type="Proteomes" id="UP000540698">
    <property type="component" value="Unassembled WGS sequence"/>
</dbReference>
<dbReference type="AlphaFoldDB" id="A0A7X6L2V4"/>
<evidence type="ECO:0000313" key="1">
    <source>
        <dbReference type="EMBL" id="NKY26826.1"/>
    </source>
</evidence>
<dbReference type="InterPro" id="IPR036689">
    <property type="entry name" value="ESAT-6-like_sf"/>
</dbReference>